<dbReference type="GO" id="GO:0004765">
    <property type="term" value="F:shikimate kinase activity"/>
    <property type="evidence" value="ECO:0007669"/>
    <property type="project" value="UniProtKB-UniRule"/>
</dbReference>
<dbReference type="SUPFAM" id="SSF52540">
    <property type="entry name" value="P-loop containing nucleoside triphosphate hydrolases"/>
    <property type="match status" value="1"/>
</dbReference>
<accession>A0A1I0W7Z4</accession>
<dbReference type="InterPro" id="IPR027417">
    <property type="entry name" value="P-loop_NTPase"/>
</dbReference>
<dbReference type="GO" id="GO:0009073">
    <property type="term" value="P:aromatic amino acid family biosynthetic process"/>
    <property type="evidence" value="ECO:0007669"/>
    <property type="project" value="UniProtKB-KW"/>
</dbReference>
<keyword evidence="11" id="KW-0963">Cytoplasm</keyword>
<keyword evidence="5 11" id="KW-0808">Transferase</keyword>
<evidence type="ECO:0000256" key="5">
    <source>
        <dbReference type="ARBA" id="ARBA00022679"/>
    </source>
</evidence>
<evidence type="ECO:0000256" key="1">
    <source>
        <dbReference type="ARBA" id="ARBA00004842"/>
    </source>
</evidence>
<keyword evidence="11" id="KW-0460">Magnesium</keyword>
<dbReference type="UniPathway" id="UPA00053">
    <property type="reaction ID" value="UER00088"/>
</dbReference>
<keyword evidence="14" id="KW-1185">Reference proteome</keyword>
<protein>
    <recommendedName>
        <fullName evidence="3 11">Shikimate kinase</fullName>
        <shortName evidence="11">SK</shortName>
        <ecNumber evidence="3 11">2.7.1.71</ecNumber>
    </recommendedName>
</protein>
<dbReference type="GO" id="GO:0005829">
    <property type="term" value="C:cytosol"/>
    <property type="evidence" value="ECO:0007669"/>
    <property type="project" value="TreeGrafter"/>
</dbReference>
<evidence type="ECO:0000256" key="10">
    <source>
        <dbReference type="ARBA" id="ARBA00048567"/>
    </source>
</evidence>
<evidence type="ECO:0000256" key="2">
    <source>
        <dbReference type="ARBA" id="ARBA00006997"/>
    </source>
</evidence>
<dbReference type="OrthoDB" id="9800332at2"/>
<dbReference type="InterPro" id="IPR023000">
    <property type="entry name" value="Shikimate_kinase_CS"/>
</dbReference>
<dbReference type="PANTHER" id="PTHR21087:SF16">
    <property type="entry name" value="SHIKIMATE KINASE 1, CHLOROPLASTIC"/>
    <property type="match status" value="1"/>
</dbReference>
<feature type="binding site" evidence="11">
    <location>
        <begin position="2"/>
        <end position="7"/>
    </location>
    <ligand>
        <name>ATP</name>
        <dbReference type="ChEBI" id="CHEBI:30616"/>
    </ligand>
</feature>
<dbReference type="STRING" id="988821.SAMN05421867_102258"/>
<feature type="binding site" evidence="11">
    <location>
        <position position="6"/>
    </location>
    <ligand>
        <name>Mg(2+)</name>
        <dbReference type="ChEBI" id="CHEBI:18420"/>
    </ligand>
</feature>
<comment type="pathway">
    <text evidence="1 11">Metabolic intermediate biosynthesis; chorismate biosynthesis; chorismate from D-erythrose 4-phosphate and phosphoenolpyruvate: step 5/7.</text>
</comment>
<evidence type="ECO:0000256" key="12">
    <source>
        <dbReference type="SAM" id="MobiDB-lite"/>
    </source>
</evidence>
<feature type="compositionally biased region" description="Basic and acidic residues" evidence="12">
    <location>
        <begin position="172"/>
        <end position="190"/>
    </location>
</feature>
<comment type="function">
    <text evidence="11">Catalyzes the specific phosphorylation of the 3-hydroxyl group of shikimic acid using ATP as a cosubstrate.</text>
</comment>
<evidence type="ECO:0000256" key="4">
    <source>
        <dbReference type="ARBA" id="ARBA00022605"/>
    </source>
</evidence>
<evidence type="ECO:0000313" key="14">
    <source>
        <dbReference type="Proteomes" id="UP000199012"/>
    </source>
</evidence>
<dbReference type="PRINTS" id="PR01100">
    <property type="entry name" value="SHIKIMTKNASE"/>
</dbReference>
<feature type="binding site" evidence="11">
    <location>
        <position position="48"/>
    </location>
    <ligand>
        <name>substrate</name>
    </ligand>
</feature>
<evidence type="ECO:0000256" key="3">
    <source>
        <dbReference type="ARBA" id="ARBA00012154"/>
    </source>
</evidence>
<dbReference type="EC" id="2.7.1.71" evidence="3 11"/>
<proteinExistence type="inferred from homology"/>
<dbReference type="PANTHER" id="PTHR21087">
    <property type="entry name" value="SHIKIMATE KINASE"/>
    <property type="match status" value="1"/>
</dbReference>
<dbReference type="HAMAP" id="MF_00109">
    <property type="entry name" value="Shikimate_kinase"/>
    <property type="match status" value="1"/>
</dbReference>
<evidence type="ECO:0000256" key="9">
    <source>
        <dbReference type="ARBA" id="ARBA00023141"/>
    </source>
</evidence>
<sequence length="203" mass="21257">MGSGKTSVGTELARRWGVTLRDSDRDVEVAAGRTVAEVFAESGEEAFRALEHAAVGRALAEHAGVLALGGGAVLHPRSRAALERYAGAGGAVVFLDVGADAVADRVLGDTTRPLLAGDARARWTEIAESRRPVYTALATHRVVTDGRTPAEVAALVEQAVQSDGPHTVPDGVPHDQFHDRPHDQPHDRPADGTATVSTPEDSP</sequence>
<name>A0A1I0W7Z4_9CELL</name>
<comment type="subcellular location">
    <subcellularLocation>
        <location evidence="11">Cytoplasm</location>
    </subcellularLocation>
</comment>
<keyword evidence="6 11" id="KW-0547">Nucleotide-binding</keyword>
<dbReference type="Proteomes" id="UP000199012">
    <property type="component" value="Unassembled WGS sequence"/>
</dbReference>
<dbReference type="InterPro" id="IPR000623">
    <property type="entry name" value="Shikimate_kinase/TSH1"/>
</dbReference>
<dbReference type="EMBL" id="FOKA01000002">
    <property type="protein sequence ID" value="SFA84711.1"/>
    <property type="molecule type" value="Genomic_DNA"/>
</dbReference>
<keyword evidence="4 11" id="KW-0028">Amino-acid biosynthesis</keyword>
<dbReference type="GO" id="GO:0005524">
    <property type="term" value="F:ATP binding"/>
    <property type="evidence" value="ECO:0007669"/>
    <property type="project" value="UniProtKB-UniRule"/>
</dbReference>
<keyword evidence="8 11" id="KW-0067">ATP-binding</keyword>
<feature type="binding site" evidence="11">
    <location>
        <position position="112"/>
    </location>
    <ligand>
        <name>ATP</name>
        <dbReference type="ChEBI" id="CHEBI:30616"/>
    </ligand>
</feature>
<dbReference type="CDD" id="cd00464">
    <property type="entry name" value="SK"/>
    <property type="match status" value="1"/>
</dbReference>
<comment type="similarity">
    <text evidence="2 11">Belongs to the shikimate kinase family.</text>
</comment>
<dbReference type="GO" id="GO:0000287">
    <property type="term" value="F:magnesium ion binding"/>
    <property type="evidence" value="ECO:0007669"/>
    <property type="project" value="UniProtKB-UniRule"/>
</dbReference>
<gene>
    <name evidence="11" type="primary">aroK</name>
    <name evidence="13" type="ORF">SAMN05421867_102258</name>
</gene>
<feature type="binding site" evidence="11">
    <location>
        <position position="24"/>
    </location>
    <ligand>
        <name>substrate</name>
    </ligand>
</feature>
<comment type="subunit">
    <text evidence="11">Monomer.</text>
</comment>
<evidence type="ECO:0000256" key="11">
    <source>
        <dbReference type="HAMAP-Rule" id="MF_00109"/>
    </source>
</evidence>
<dbReference type="Pfam" id="PF01202">
    <property type="entry name" value="SKI"/>
    <property type="match status" value="1"/>
</dbReference>
<dbReference type="InterPro" id="IPR031322">
    <property type="entry name" value="Shikimate/glucono_kinase"/>
</dbReference>
<feature type="binding site" evidence="11">
    <location>
        <position position="130"/>
    </location>
    <ligand>
        <name>substrate</name>
    </ligand>
</feature>
<feature type="compositionally biased region" description="Polar residues" evidence="12">
    <location>
        <begin position="194"/>
        <end position="203"/>
    </location>
</feature>
<feature type="binding site" evidence="11">
    <location>
        <position position="70"/>
    </location>
    <ligand>
        <name>substrate</name>
    </ligand>
</feature>
<reference evidence="13 14" key="1">
    <citation type="submission" date="2016-10" db="EMBL/GenBank/DDBJ databases">
        <authorList>
            <person name="de Groot N.N."/>
        </authorList>
    </citation>
    <scope>NUCLEOTIDE SEQUENCE [LARGE SCALE GENOMIC DNA]</scope>
    <source>
        <strain evidence="13 14">CGMCC 4.6945</strain>
    </source>
</reference>
<feature type="region of interest" description="Disordered" evidence="12">
    <location>
        <begin position="163"/>
        <end position="203"/>
    </location>
</feature>
<comment type="cofactor">
    <cofactor evidence="11">
        <name>Mg(2+)</name>
        <dbReference type="ChEBI" id="CHEBI:18420"/>
    </cofactor>
    <text evidence="11">Binds 1 Mg(2+) ion per subunit.</text>
</comment>
<organism evidence="13 14">
    <name type="scientific">Cellulomonas marina</name>
    <dbReference type="NCBI Taxonomy" id="988821"/>
    <lineage>
        <taxon>Bacteria</taxon>
        <taxon>Bacillati</taxon>
        <taxon>Actinomycetota</taxon>
        <taxon>Actinomycetes</taxon>
        <taxon>Micrococcales</taxon>
        <taxon>Cellulomonadaceae</taxon>
        <taxon>Cellulomonas</taxon>
    </lineage>
</organism>
<dbReference type="AlphaFoldDB" id="A0A1I0W7Z4"/>
<keyword evidence="7 11" id="KW-0418">Kinase</keyword>
<dbReference type="Gene3D" id="3.40.50.300">
    <property type="entry name" value="P-loop containing nucleotide triphosphate hydrolases"/>
    <property type="match status" value="1"/>
</dbReference>
<evidence type="ECO:0000256" key="7">
    <source>
        <dbReference type="ARBA" id="ARBA00022777"/>
    </source>
</evidence>
<evidence type="ECO:0000313" key="13">
    <source>
        <dbReference type="EMBL" id="SFA84711.1"/>
    </source>
</evidence>
<dbReference type="PROSITE" id="PS01128">
    <property type="entry name" value="SHIKIMATE_KINASE"/>
    <property type="match status" value="1"/>
</dbReference>
<keyword evidence="11" id="KW-0479">Metal-binding</keyword>
<feature type="binding site" evidence="11">
    <location>
        <position position="147"/>
    </location>
    <ligand>
        <name>ATP</name>
        <dbReference type="ChEBI" id="CHEBI:30616"/>
    </ligand>
</feature>
<comment type="catalytic activity">
    <reaction evidence="10 11">
        <text>shikimate + ATP = 3-phosphoshikimate + ADP + H(+)</text>
        <dbReference type="Rhea" id="RHEA:13121"/>
        <dbReference type="ChEBI" id="CHEBI:15378"/>
        <dbReference type="ChEBI" id="CHEBI:30616"/>
        <dbReference type="ChEBI" id="CHEBI:36208"/>
        <dbReference type="ChEBI" id="CHEBI:145989"/>
        <dbReference type="ChEBI" id="CHEBI:456216"/>
        <dbReference type="EC" id="2.7.1.71"/>
    </reaction>
</comment>
<dbReference type="GO" id="GO:0009423">
    <property type="term" value="P:chorismate biosynthetic process"/>
    <property type="evidence" value="ECO:0007669"/>
    <property type="project" value="UniProtKB-UniRule"/>
</dbReference>
<evidence type="ECO:0000256" key="6">
    <source>
        <dbReference type="ARBA" id="ARBA00022741"/>
    </source>
</evidence>
<keyword evidence="9 11" id="KW-0057">Aromatic amino acid biosynthesis</keyword>
<dbReference type="GO" id="GO:0008652">
    <property type="term" value="P:amino acid biosynthetic process"/>
    <property type="evidence" value="ECO:0007669"/>
    <property type="project" value="UniProtKB-KW"/>
</dbReference>
<evidence type="ECO:0000256" key="8">
    <source>
        <dbReference type="ARBA" id="ARBA00022840"/>
    </source>
</evidence>